<dbReference type="PANTHER" id="PTHR43433">
    <property type="entry name" value="HYDROLASE, ALPHA/BETA FOLD FAMILY PROTEIN"/>
    <property type="match status" value="1"/>
</dbReference>
<protein>
    <submittedName>
        <fullName evidence="2">Alpha beta hydrolase fold</fullName>
    </submittedName>
</protein>
<dbReference type="SUPFAM" id="SSF53474">
    <property type="entry name" value="alpha/beta-Hydrolases"/>
    <property type="match status" value="1"/>
</dbReference>
<dbReference type="AlphaFoldDB" id="A0A2P6U1S6"/>
<dbReference type="OrthoDB" id="6431331at2759"/>
<dbReference type="Pfam" id="PF00561">
    <property type="entry name" value="Abhydrolase_1"/>
    <property type="match status" value="1"/>
</dbReference>
<reference evidence="2 3" key="1">
    <citation type="journal article" date="2018" name="Plant J.">
        <title>Genome sequences of Chlorella sorokiniana UTEX 1602 and Micractinium conductrix SAG 241.80: implications to maltose excretion by a green alga.</title>
        <authorList>
            <person name="Arriola M.B."/>
            <person name="Velmurugan N."/>
            <person name="Zhang Y."/>
            <person name="Plunkett M.H."/>
            <person name="Hondzo H."/>
            <person name="Barney B.M."/>
        </authorList>
    </citation>
    <scope>NUCLEOTIDE SEQUENCE [LARGE SCALE GENOMIC DNA]</scope>
    <source>
        <strain evidence="3">UTEX 1602</strain>
    </source>
</reference>
<comment type="caution">
    <text evidence="2">The sequence shown here is derived from an EMBL/GenBank/DDBJ whole genome shotgun (WGS) entry which is preliminary data.</text>
</comment>
<feature type="domain" description="AB hydrolase-1" evidence="1">
    <location>
        <begin position="40"/>
        <end position="281"/>
    </location>
</feature>
<evidence type="ECO:0000259" key="1">
    <source>
        <dbReference type="Pfam" id="PF00561"/>
    </source>
</evidence>
<keyword evidence="2" id="KW-0378">Hydrolase</keyword>
<gene>
    <name evidence="2" type="ORF">C2E21_1294</name>
</gene>
<dbReference type="InterPro" id="IPR029058">
    <property type="entry name" value="AB_hydrolase_fold"/>
</dbReference>
<organism evidence="2 3">
    <name type="scientific">Chlorella sorokiniana</name>
    <name type="common">Freshwater green alga</name>
    <dbReference type="NCBI Taxonomy" id="3076"/>
    <lineage>
        <taxon>Eukaryota</taxon>
        <taxon>Viridiplantae</taxon>
        <taxon>Chlorophyta</taxon>
        <taxon>core chlorophytes</taxon>
        <taxon>Trebouxiophyceae</taxon>
        <taxon>Chlorellales</taxon>
        <taxon>Chlorellaceae</taxon>
        <taxon>Chlorella clade</taxon>
        <taxon>Chlorella</taxon>
    </lineage>
</organism>
<evidence type="ECO:0000313" key="2">
    <source>
        <dbReference type="EMBL" id="PRW60265.1"/>
    </source>
</evidence>
<evidence type="ECO:0000313" key="3">
    <source>
        <dbReference type="Proteomes" id="UP000239899"/>
    </source>
</evidence>
<dbReference type="Proteomes" id="UP000239899">
    <property type="component" value="Unassembled WGS sequence"/>
</dbReference>
<keyword evidence="3" id="KW-1185">Reference proteome</keyword>
<proteinExistence type="predicted"/>
<dbReference type="PANTHER" id="PTHR43433:SF5">
    <property type="entry name" value="AB HYDROLASE-1 DOMAIN-CONTAINING PROTEIN"/>
    <property type="match status" value="1"/>
</dbReference>
<dbReference type="InterPro" id="IPR050471">
    <property type="entry name" value="AB_hydrolase"/>
</dbReference>
<sequence>MLEAQSGATFKLPSAVASAVQAYYRFNASCKEGEVAEAQPPLVLLIGMGSAMSDWGGSFLQKLRAAMPCGREILALEWRGAGLSTDFSDQPLTYYSMADGVLQLLDALHMSGPVDILGMSTGGDIALLLAALHPERVGRLIGIGAMAGSKYTVLPDLTYIFDPASFANLTQAQQLAVLFPPQNETFFKQAVCAFVASLMSLPDFMTQVNATVMEGQYLADNNFTSVDSTVWDRLPSITQPVLLLDGSLDTPVPPINARLIAGQLPDARVLYFDGWGHGLMVKEAGSRLAAITAQFLGGSEPPGAFAVQK</sequence>
<dbReference type="EMBL" id="LHPG02000002">
    <property type="protein sequence ID" value="PRW60265.1"/>
    <property type="molecule type" value="Genomic_DNA"/>
</dbReference>
<dbReference type="InterPro" id="IPR000073">
    <property type="entry name" value="AB_hydrolase_1"/>
</dbReference>
<dbReference type="PRINTS" id="PR00111">
    <property type="entry name" value="ABHYDROLASE"/>
</dbReference>
<dbReference type="Gene3D" id="3.40.50.1820">
    <property type="entry name" value="alpha/beta hydrolase"/>
    <property type="match status" value="1"/>
</dbReference>
<accession>A0A2P6U1S6</accession>
<name>A0A2P6U1S6_CHLSO</name>
<dbReference type="GO" id="GO:0016787">
    <property type="term" value="F:hydrolase activity"/>
    <property type="evidence" value="ECO:0007669"/>
    <property type="project" value="UniProtKB-KW"/>
</dbReference>